<dbReference type="PANTHER" id="PTHR44591:SF3">
    <property type="entry name" value="RESPONSE REGULATORY DOMAIN-CONTAINING PROTEIN"/>
    <property type="match status" value="1"/>
</dbReference>
<dbReference type="RefSeq" id="WP_151727201.1">
    <property type="nucleotide sequence ID" value="NZ_BKZV01000001.1"/>
</dbReference>
<dbReference type="EMBL" id="BKZV01000001">
    <property type="protein sequence ID" value="GER82311.1"/>
    <property type="molecule type" value="Genomic_DNA"/>
</dbReference>
<evidence type="ECO:0000313" key="4">
    <source>
        <dbReference type="EMBL" id="GER82311.1"/>
    </source>
</evidence>
<dbReference type="InterPro" id="IPR001789">
    <property type="entry name" value="Sig_transdc_resp-reg_receiver"/>
</dbReference>
<dbReference type="Gene3D" id="3.40.50.2300">
    <property type="match status" value="1"/>
</dbReference>
<evidence type="ECO:0000256" key="1">
    <source>
        <dbReference type="ARBA" id="ARBA00022553"/>
    </source>
</evidence>
<dbReference type="InterPro" id="IPR050595">
    <property type="entry name" value="Bact_response_regulator"/>
</dbReference>
<comment type="caution">
    <text evidence="4">The sequence shown here is derived from an EMBL/GenBank/DDBJ whole genome shotgun (WGS) entry which is preliminary data.</text>
</comment>
<dbReference type="Proteomes" id="UP000334820">
    <property type="component" value="Unassembled WGS sequence"/>
</dbReference>
<reference evidence="4 5" key="1">
    <citation type="journal article" date="2019" name="Int. J. Syst. Evol. Microbiol.">
        <title>Thermogemmatispora aurantia sp. nov. and Thermogemmatispora argillosa sp. nov., within the class Ktedonobacteria, and emended description of the genus Thermogemmatispora.</title>
        <authorList>
            <person name="Zheng Y."/>
            <person name="Wang C.M."/>
            <person name="Sakai Y."/>
            <person name="Abe K."/>
            <person name="Yokota A."/>
            <person name="Yabe S."/>
        </authorList>
    </citation>
    <scope>NUCLEOTIDE SEQUENCE [LARGE SCALE GENOMIC DNA]</scope>
    <source>
        <strain evidence="4 5">A1-2</strain>
    </source>
</reference>
<evidence type="ECO:0000256" key="2">
    <source>
        <dbReference type="PROSITE-ProRule" id="PRU00169"/>
    </source>
</evidence>
<dbReference type="InterPro" id="IPR011006">
    <property type="entry name" value="CheY-like_superfamily"/>
</dbReference>
<dbReference type="GO" id="GO:0000160">
    <property type="term" value="P:phosphorelay signal transduction system"/>
    <property type="evidence" value="ECO:0007669"/>
    <property type="project" value="InterPro"/>
</dbReference>
<keyword evidence="1 2" id="KW-0597">Phosphoprotein</keyword>
<sequence length="137" mass="15228">MGKLVMVIDDSLPVRKIVEVCLRRQGIDCLTYADGVEAIRTLAKQRDLLPDLVLLDIALPRLSGYRIAQILKARHPRRPVIVILSGYDGVLDRLKGRLAGASAYLTKPFRTEELLALIKTHLGESEAEPPVQQAHPE</sequence>
<dbReference type="SMART" id="SM00448">
    <property type="entry name" value="REC"/>
    <property type="match status" value="1"/>
</dbReference>
<dbReference type="PANTHER" id="PTHR44591">
    <property type="entry name" value="STRESS RESPONSE REGULATOR PROTEIN 1"/>
    <property type="match status" value="1"/>
</dbReference>
<gene>
    <name evidence="4" type="primary">pilG_2</name>
    <name evidence="4" type="ORF">KTAU_09490</name>
</gene>
<dbReference type="SUPFAM" id="SSF52172">
    <property type="entry name" value="CheY-like"/>
    <property type="match status" value="1"/>
</dbReference>
<feature type="domain" description="Response regulatory" evidence="3">
    <location>
        <begin position="4"/>
        <end position="122"/>
    </location>
</feature>
<dbReference type="AlphaFoldDB" id="A0A5J4K6E6"/>
<evidence type="ECO:0000259" key="3">
    <source>
        <dbReference type="PROSITE" id="PS50110"/>
    </source>
</evidence>
<evidence type="ECO:0000313" key="5">
    <source>
        <dbReference type="Proteomes" id="UP000334820"/>
    </source>
</evidence>
<protein>
    <submittedName>
        <fullName evidence="4">Protein PilG</fullName>
    </submittedName>
</protein>
<keyword evidence="5" id="KW-1185">Reference proteome</keyword>
<dbReference type="PROSITE" id="PS50110">
    <property type="entry name" value="RESPONSE_REGULATORY"/>
    <property type="match status" value="1"/>
</dbReference>
<accession>A0A5J4K6E6</accession>
<name>A0A5J4K6E6_9CHLR</name>
<dbReference type="Pfam" id="PF00072">
    <property type="entry name" value="Response_reg"/>
    <property type="match status" value="1"/>
</dbReference>
<proteinExistence type="predicted"/>
<feature type="modified residue" description="4-aspartylphosphate" evidence="2">
    <location>
        <position position="56"/>
    </location>
</feature>
<organism evidence="4 5">
    <name type="scientific">Thermogemmatispora aurantia</name>
    <dbReference type="NCBI Taxonomy" id="2045279"/>
    <lineage>
        <taxon>Bacteria</taxon>
        <taxon>Bacillati</taxon>
        <taxon>Chloroflexota</taxon>
        <taxon>Ktedonobacteria</taxon>
        <taxon>Thermogemmatisporales</taxon>
        <taxon>Thermogemmatisporaceae</taxon>
        <taxon>Thermogemmatispora</taxon>
    </lineage>
</organism>